<dbReference type="Pfam" id="PF07722">
    <property type="entry name" value="Peptidase_C26"/>
    <property type="match status" value="1"/>
</dbReference>
<sequence>MMPQATQTIPRRPLIGVTGGLNEKGFLNIRNGYMQSVVRAGGIPVLLPLDAPEEILRDAFERMDGVLISGGADIDPALYGEETLPECGALDPARDRQEMLMAKWSRSAGKPALGICRGCQVMNVAAGGTLVQDIASTYHISKDVHSQPEDYAVTTHWVDLVPGTLAADVMGCEEVRVNSRHHQCVKDLAPGMVLDGRSRDDGIIESFHDPKHPFYLAVQWHPEMLSADRPEALALFEALVRKSQEIRDQQSA</sequence>
<gene>
    <name evidence="1" type="ORF">HMPREF1476_00428</name>
</gene>
<dbReference type="GO" id="GO:0005829">
    <property type="term" value="C:cytosol"/>
    <property type="evidence" value="ECO:0007669"/>
    <property type="project" value="TreeGrafter"/>
</dbReference>
<dbReference type="GO" id="GO:0006598">
    <property type="term" value="P:polyamine catabolic process"/>
    <property type="evidence" value="ECO:0007669"/>
    <property type="project" value="TreeGrafter"/>
</dbReference>
<dbReference type="PATRIC" id="fig|1203554.3.peg.413"/>
<accession>S3C4C7</accession>
<dbReference type="InterPro" id="IPR044668">
    <property type="entry name" value="PuuD-like"/>
</dbReference>
<proteinExistence type="predicted"/>
<dbReference type="InterPro" id="IPR011697">
    <property type="entry name" value="Peptidase_C26"/>
</dbReference>
<protein>
    <submittedName>
        <fullName evidence="1">Uncharacterized protein</fullName>
    </submittedName>
</protein>
<dbReference type="Proteomes" id="UP000014400">
    <property type="component" value="Unassembled WGS sequence"/>
</dbReference>
<name>S3C4C7_9BURK</name>
<dbReference type="PROSITE" id="PS51273">
    <property type="entry name" value="GATASE_TYPE_1"/>
    <property type="match status" value="1"/>
</dbReference>
<dbReference type="eggNOG" id="COG2071">
    <property type="taxonomic scope" value="Bacteria"/>
</dbReference>
<dbReference type="STRING" id="1203554.HMPREF1476_00428"/>
<reference evidence="1 2" key="1">
    <citation type="submission" date="2013-04" db="EMBL/GenBank/DDBJ databases">
        <title>The Genome Sequence of Sutterella wadsworthensis HGA0223.</title>
        <authorList>
            <consortium name="The Broad Institute Genomics Platform"/>
            <person name="Earl A."/>
            <person name="Ward D."/>
            <person name="Feldgarden M."/>
            <person name="Gevers D."/>
            <person name="Schmidt T.M."/>
            <person name="Dover J."/>
            <person name="Dai D."/>
            <person name="Walker B."/>
            <person name="Young S."/>
            <person name="Zeng Q."/>
            <person name="Gargeya S."/>
            <person name="Fitzgerald M."/>
            <person name="Haas B."/>
            <person name="Abouelleil A."/>
            <person name="Allen A.W."/>
            <person name="Alvarado L."/>
            <person name="Arachchi H.M."/>
            <person name="Berlin A.M."/>
            <person name="Chapman S.B."/>
            <person name="Gainer-Dewar J."/>
            <person name="Goldberg J."/>
            <person name="Griggs A."/>
            <person name="Gujja S."/>
            <person name="Hansen M."/>
            <person name="Howarth C."/>
            <person name="Imamovic A."/>
            <person name="Ireland A."/>
            <person name="Larimer J."/>
            <person name="McCowan C."/>
            <person name="Murphy C."/>
            <person name="Pearson M."/>
            <person name="Poon T.W."/>
            <person name="Priest M."/>
            <person name="Roberts A."/>
            <person name="Saif S."/>
            <person name="Shea T."/>
            <person name="Sisk P."/>
            <person name="Sykes S."/>
            <person name="Wortman J."/>
            <person name="Nusbaum C."/>
            <person name="Birren B."/>
        </authorList>
    </citation>
    <scope>NUCLEOTIDE SEQUENCE [LARGE SCALE GENOMIC DNA]</scope>
    <source>
        <strain evidence="1 2">HGA0223</strain>
    </source>
</reference>
<dbReference type="AlphaFoldDB" id="S3C4C7"/>
<dbReference type="InterPro" id="IPR029062">
    <property type="entry name" value="Class_I_gatase-like"/>
</dbReference>
<dbReference type="GO" id="GO:0033969">
    <property type="term" value="F:gamma-glutamyl-gamma-aminobutyrate hydrolase activity"/>
    <property type="evidence" value="ECO:0007669"/>
    <property type="project" value="TreeGrafter"/>
</dbReference>
<dbReference type="SUPFAM" id="SSF52317">
    <property type="entry name" value="Class I glutamine amidotransferase-like"/>
    <property type="match status" value="1"/>
</dbReference>
<dbReference type="PANTHER" id="PTHR43235">
    <property type="entry name" value="GLUTAMINE AMIDOTRANSFERASE PB2B2.05-RELATED"/>
    <property type="match status" value="1"/>
</dbReference>
<dbReference type="CDD" id="cd01745">
    <property type="entry name" value="GATase1_2"/>
    <property type="match status" value="1"/>
</dbReference>
<dbReference type="HOGENOM" id="CLU_030756_2_0_4"/>
<dbReference type="EMBL" id="ATCF01000005">
    <property type="protein sequence ID" value="EPE01118.1"/>
    <property type="molecule type" value="Genomic_DNA"/>
</dbReference>
<evidence type="ECO:0000313" key="2">
    <source>
        <dbReference type="Proteomes" id="UP000014400"/>
    </source>
</evidence>
<organism evidence="1 2">
    <name type="scientific">Sutterella wadsworthensis HGA0223</name>
    <dbReference type="NCBI Taxonomy" id="1203554"/>
    <lineage>
        <taxon>Bacteria</taxon>
        <taxon>Pseudomonadati</taxon>
        <taxon>Pseudomonadota</taxon>
        <taxon>Betaproteobacteria</taxon>
        <taxon>Burkholderiales</taxon>
        <taxon>Sutterellaceae</taxon>
        <taxon>Sutterella</taxon>
    </lineage>
</organism>
<dbReference type="GeneID" id="64061730"/>
<dbReference type="RefSeq" id="WP_016473821.1">
    <property type="nucleotide sequence ID" value="NZ_KE150480.1"/>
</dbReference>
<dbReference type="Gene3D" id="3.40.50.880">
    <property type="match status" value="1"/>
</dbReference>
<keyword evidence="2" id="KW-1185">Reference proteome</keyword>
<dbReference type="PANTHER" id="PTHR43235:SF1">
    <property type="entry name" value="GLUTAMINE AMIDOTRANSFERASE PB2B2.05-RELATED"/>
    <property type="match status" value="1"/>
</dbReference>
<evidence type="ECO:0000313" key="1">
    <source>
        <dbReference type="EMBL" id="EPE01118.1"/>
    </source>
</evidence>
<comment type="caution">
    <text evidence="1">The sequence shown here is derived from an EMBL/GenBank/DDBJ whole genome shotgun (WGS) entry which is preliminary data.</text>
</comment>